<evidence type="ECO:0000256" key="5">
    <source>
        <dbReference type="PIRSR" id="PIRSR036492-1"/>
    </source>
</evidence>
<dbReference type="GO" id="GO:0005737">
    <property type="term" value="C:cytoplasm"/>
    <property type="evidence" value="ECO:0007669"/>
    <property type="project" value="TreeGrafter"/>
</dbReference>
<dbReference type="EMBL" id="JNAH01000003">
    <property type="protein sequence ID" value="KGF88569.1"/>
    <property type="molecule type" value="Genomic_DNA"/>
</dbReference>
<sequence>MKISGKFHLEDINKLKNTVLSGKTENIKWRIQNLNIVSKLLDENKKEIIKSLFVDLGKSEIEGLSEILLVKEEISLIKKKLNSWMRPKKIDTPFYLFPSSSKVIYEPLGCVLILGPYNYPLLYVLKPLVNIFSAGNTAVIKPSEKCPATSKLIKKLTAKYFRKDVLMTVEGDYKQSMQLIEQNFDHIFFTGSTETGKFIMKLASKNLTPLTLELSGTNPVIIFKNANLDVAAKRIVWGKFFNSGQSCIAPNHIFVDKEIETIFIEKLKKYIVSFYGDNPIISENLSKLEKKQFTSTVEILKQFKKEKRILFGGTFSKKKLKISPTILRCKLNETDILQKELFSSLLPVIGINDKESALKQISQTSKPLAIYLFGGNKKIHNHISKVTSSGTICINDVMLPVLIPNLPFGGVGQSGFGKFHGEEGFRNFSNQKSITFKGFLFDSNLRYPPYERVMKFLKFIFQV</sequence>
<comment type="similarity">
    <text evidence="1 4">Belongs to the aldehyde dehydrogenase family.</text>
</comment>
<gene>
    <name evidence="7" type="ORF">EU91_0503</name>
</gene>
<evidence type="ECO:0000256" key="1">
    <source>
        <dbReference type="ARBA" id="ARBA00009986"/>
    </source>
</evidence>
<feature type="domain" description="Aldehyde dehydrogenase" evidence="6">
    <location>
        <begin position="28"/>
        <end position="434"/>
    </location>
</feature>
<dbReference type="RefSeq" id="WP_032524077.1">
    <property type="nucleotide sequence ID" value="NZ_CP138934.1"/>
</dbReference>
<dbReference type="CDD" id="cd07087">
    <property type="entry name" value="ALDH_F3-13-14_CALDH-like"/>
    <property type="match status" value="1"/>
</dbReference>
<dbReference type="Pfam" id="PF00171">
    <property type="entry name" value="Aldedh"/>
    <property type="match status" value="1"/>
</dbReference>
<dbReference type="InterPro" id="IPR016163">
    <property type="entry name" value="Ald_DH_C"/>
</dbReference>
<name>A0A0A1ZK24_PROMR</name>
<keyword evidence="3 4" id="KW-0560">Oxidoreductase</keyword>
<dbReference type="GO" id="GO:0004029">
    <property type="term" value="F:aldehyde dehydrogenase (NAD+) activity"/>
    <property type="evidence" value="ECO:0007669"/>
    <property type="project" value="TreeGrafter"/>
</dbReference>
<evidence type="ECO:0000313" key="7">
    <source>
        <dbReference type="EMBL" id="KGF88569.1"/>
    </source>
</evidence>
<proteinExistence type="inferred from homology"/>
<dbReference type="FunFam" id="3.40.605.10:FF:000004">
    <property type="entry name" value="Aldehyde dehydrogenase"/>
    <property type="match status" value="1"/>
</dbReference>
<reference evidence="8" key="1">
    <citation type="journal article" date="2014" name="Sci. Data">
        <title>Genomes of diverse isolates of the marine cyanobacterium Prochlorococcus.</title>
        <authorList>
            <person name="Biller S."/>
            <person name="Berube P."/>
            <person name="Thompson J."/>
            <person name="Kelly L."/>
            <person name="Roggensack S."/>
            <person name="Awad L."/>
            <person name="Roache-Johnson K."/>
            <person name="Ding H."/>
            <person name="Giovannoni S.J."/>
            <person name="Moore L.R."/>
            <person name="Chisholm S.W."/>
        </authorList>
    </citation>
    <scope>NUCLEOTIDE SEQUENCE [LARGE SCALE GENOMIC DNA]</scope>
    <source>
        <strain evidence="8">GP2</strain>
    </source>
</reference>
<dbReference type="STRING" id="59925.EU91_0503"/>
<dbReference type="InterPro" id="IPR016160">
    <property type="entry name" value="Ald_DH_CS_CYS"/>
</dbReference>
<dbReference type="InterPro" id="IPR012394">
    <property type="entry name" value="Aldehyde_DH_NAD(P)"/>
</dbReference>
<keyword evidence="2" id="KW-0521">NADP</keyword>
<accession>A0A0A1ZK24</accession>
<evidence type="ECO:0000256" key="2">
    <source>
        <dbReference type="ARBA" id="ARBA00022857"/>
    </source>
</evidence>
<dbReference type="InterPro" id="IPR016161">
    <property type="entry name" value="Ald_DH/histidinol_DH"/>
</dbReference>
<dbReference type="SUPFAM" id="SSF53720">
    <property type="entry name" value="ALDH-like"/>
    <property type="match status" value="1"/>
</dbReference>
<dbReference type="OrthoDB" id="9762913at2"/>
<evidence type="ECO:0000256" key="3">
    <source>
        <dbReference type="ARBA" id="ARBA00023002"/>
    </source>
</evidence>
<dbReference type="eggNOG" id="COG1012">
    <property type="taxonomic scope" value="Bacteria"/>
</dbReference>
<evidence type="ECO:0000259" key="6">
    <source>
        <dbReference type="Pfam" id="PF00171"/>
    </source>
</evidence>
<protein>
    <recommendedName>
        <fullName evidence="4">Aldehyde dehydrogenase</fullName>
    </recommendedName>
</protein>
<dbReference type="PROSITE" id="PS00070">
    <property type="entry name" value="ALDEHYDE_DEHYDR_CYS"/>
    <property type="match status" value="1"/>
</dbReference>
<dbReference type="PANTHER" id="PTHR43570">
    <property type="entry name" value="ALDEHYDE DEHYDROGENASE"/>
    <property type="match status" value="1"/>
</dbReference>
<dbReference type="PANTHER" id="PTHR43570:SF16">
    <property type="entry name" value="ALDEHYDE DEHYDROGENASE TYPE III, ISOFORM Q"/>
    <property type="match status" value="1"/>
</dbReference>
<feature type="active site" evidence="5">
    <location>
        <position position="247"/>
    </location>
</feature>
<evidence type="ECO:0000256" key="4">
    <source>
        <dbReference type="PIRNR" id="PIRNR036492"/>
    </source>
</evidence>
<dbReference type="AlphaFoldDB" id="A0A0A1ZK24"/>
<comment type="caution">
    <text evidence="7">The sequence shown here is derived from an EMBL/GenBank/DDBJ whole genome shotgun (WGS) entry which is preliminary data.</text>
</comment>
<dbReference type="Gene3D" id="3.40.605.10">
    <property type="entry name" value="Aldehyde Dehydrogenase, Chain A, domain 1"/>
    <property type="match status" value="1"/>
</dbReference>
<dbReference type="PIRSF" id="PIRSF036492">
    <property type="entry name" value="ALDH"/>
    <property type="match status" value="1"/>
</dbReference>
<dbReference type="GO" id="GO:0006081">
    <property type="term" value="P:aldehyde metabolic process"/>
    <property type="evidence" value="ECO:0007669"/>
    <property type="project" value="InterPro"/>
</dbReference>
<evidence type="ECO:0000313" key="8">
    <source>
        <dbReference type="Proteomes" id="UP000030598"/>
    </source>
</evidence>
<dbReference type="InterPro" id="IPR016162">
    <property type="entry name" value="Ald_DH_N"/>
</dbReference>
<dbReference type="Gene3D" id="3.40.309.10">
    <property type="entry name" value="Aldehyde Dehydrogenase, Chain A, domain 2"/>
    <property type="match status" value="1"/>
</dbReference>
<dbReference type="Proteomes" id="UP000030598">
    <property type="component" value="Unassembled WGS sequence"/>
</dbReference>
<dbReference type="InterPro" id="IPR015590">
    <property type="entry name" value="Aldehyde_DH_dom"/>
</dbReference>
<organism evidence="7 8">
    <name type="scientific">Prochlorococcus marinus str. GP2</name>
    <dbReference type="NCBI Taxonomy" id="59925"/>
    <lineage>
        <taxon>Bacteria</taxon>
        <taxon>Bacillati</taxon>
        <taxon>Cyanobacteriota</taxon>
        <taxon>Cyanophyceae</taxon>
        <taxon>Synechococcales</taxon>
        <taxon>Prochlorococcaceae</taxon>
        <taxon>Prochlorococcus</taxon>
    </lineage>
</organism>
<feature type="active site" evidence="5">
    <location>
        <position position="213"/>
    </location>
</feature>